<organism evidence="2 3">
    <name type="scientific">Ephemerocybe angulata</name>
    <dbReference type="NCBI Taxonomy" id="980116"/>
    <lineage>
        <taxon>Eukaryota</taxon>
        <taxon>Fungi</taxon>
        <taxon>Dikarya</taxon>
        <taxon>Basidiomycota</taxon>
        <taxon>Agaricomycotina</taxon>
        <taxon>Agaricomycetes</taxon>
        <taxon>Agaricomycetidae</taxon>
        <taxon>Agaricales</taxon>
        <taxon>Agaricineae</taxon>
        <taxon>Psathyrellaceae</taxon>
        <taxon>Ephemerocybe</taxon>
    </lineage>
</organism>
<dbReference type="Proteomes" id="UP000541558">
    <property type="component" value="Unassembled WGS sequence"/>
</dbReference>
<reference evidence="2 3" key="1">
    <citation type="journal article" date="2020" name="ISME J.">
        <title>Uncovering the hidden diversity of litter-decomposition mechanisms in mushroom-forming fungi.</title>
        <authorList>
            <person name="Floudas D."/>
            <person name="Bentzer J."/>
            <person name="Ahren D."/>
            <person name="Johansson T."/>
            <person name="Persson P."/>
            <person name="Tunlid A."/>
        </authorList>
    </citation>
    <scope>NUCLEOTIDE SEQUENCE [LARGE SCALE GENOMIC DNA]</scope>
    <source>
        <strain evidence="2 3">CBS 175.51</strain>
    </source>
</reference>
<gene>
    <name evidence="2" type="ORF">D9611_009719</name>
</gene>
<keyword evidence="3" id="KW-1185">Reference proteome</keyword>
<evidence type="ECO:0000313" key="3">
    <source>
        <dbReference type="Proteomes" id="UP000541558"/>
    </source>
</evidence>
<feature type="compositionally biased region" description="Acidic residues" evidence="1">
    <location>
        <begin position="161"/>
        <end position="183"/>
    </location>
</feature>
<sequence length="225" mass="24556">MAWNDGTHSPRLSLSPFLPSALHFHQRGLLPWCYTRCYSPFGLIWVDALERLLRQGHAGRRGDHVPPADGKEEGGLLAHALLGGEVAAGADIVHSVADTALETLKNEDMRDIDKKGGGGGNPGAYFERAVRPAARPVQEDYGLTDPDADIEDGINVAFDDKDSEEGGEEGFEIDDKGEEEEEDKVERGPEMDTAGEDLVIGDFLRRARAGRTRTSSRHARLQRGV</sequence>
<evidence type="ECO:0000313" key="2">
    <source>
        <dbReference type="EMBL" id="KAF5335669.1"/>
    </source>
</evidence>
<comment type="caution">
    <text evidence="2">The sequence shown here is derived from an EMBL/GenBank/DDBJ whole genome shotgun (WGS) entry which is preliminary data.</text>
</comment>
<proteinExistence type="predicted"/>
<feature type="region of interest" description="Disordered" evidence="1">
    <location>
        <begin position="159"/>
        <end position="199"/>
    </location>
</feature>
<evidence type="ECO:0000256" key="1">
    <source>
        <dbReference type="SAM" id="MobiDB-lite"/>
    </source>
</evidence>
<protein>
    <submittedName>
        <fullName evidence="2">Uncharacterized protein</fullName>
    </submittedName>
</protein>
<dbReference type="EMBL" id="JAACJK010000060">
    <property type="protein sequence ID" value="KAF5335669.1"/>
    <property type="molecule type" value="Genomic_DNA"/>
</dbReference>
<feature type="region of interest" description="Disordered" evidence="1">
    <location>
        <begin position="206"/>
        <end position="225"/>
    </location>
</feature>
<accession>A0A8H5FG93</accession>
<name>A0A8H5FG93_9AGAR</name>
<dbReference type="AlphaFoldDB" id="A0A8H5FG93"/>